<gene>
    <name evidence="1" type="ORF">M595_4074</name>
</gene>
<dbReference type="Proteomes" id="UP000017127">
    <property type="component" value="Unassembled WGS sequence"/>
</dbReference>
<reference evidence="1 2" key="1">
    <citation type="journal article" date="2013" name="Front. Microbiol.">
        <title>Comparative genomic analyses of the cyanobacterium, Lyngbya aestuarii BL J, a powerful hydrogen producer.</title>
        <authorList>
            <person name="Kothari A."/>
            <person name="Vaughn M."/>
            <person name="Garcia-Pichel F."/>
        </authorList>
    </citation>
    <scope>NUCLEOTIDE SEQUENCE [LARGE SCALE GENOMIC DNA]</scope>
    <source>
        <strain evidence="1 2">BL J</strain>
    </source>
</reference>
<dbReference type="AlphaFoldDB" id="U7QHP5"/>
<keyword evidence="2" id="KW-1185">Reference proteome</keyword>
<dbReference type="OrthoDB" id="573553at2"/>
<evidence type="ECO:0000313" key="1">
    <source>
        <dbReference type="EMBL" id="ERT05941.1"/>
    </source>
</evidence>
<sequence length="133" mass="15435">MDIVVESTEAFKQDLTAFSESEQSVILEQIQQGIPLCFEDQTFKKRRLHQFYTFNLPHGSGSSLYSFIVNYRIRVVLTWDDDPIFERTLITLFRVVESQTIAEVYQQVGEQIYQPILKSETLTLAKPVITHDS</sequence>
<dbReference type="RefSeq" id="WP_023067793.1">
    <property type="nucleotide sequence ID" value="NZ_AUZM01000045.1"/>
</dbReference>
<evidence type="ECO:0000313" key="2">
    <source>
        <dbReference type="Proteomes" id="UP000017127"/>
    </source>
</evidence>
<proteinExistence type="predicted"/>
<comment type="caution">
    <text evidence="1">The sequence shown here is derived from an EMBL/GenBank/DDBJ whole genome shotgun (WGS) entry which is preliminary data.</text>
</comment>
<dbReference type="EMBL" id="AUZM01000045">
    <property type="protein sequence ID" value="ERT05941.1"/>
    <property type="molecule type" value="Genomic_DNA"/>
</dbReference>
<accession>U7QHP5</accession>
<protein>
    <submittedName>
        <fullName evidence="1">Uncharacterized protein</fullName>
    </submittedName>
</protein>
<organism evidence="1 2">
    <name type="scientific">Lyngbya aestuarii BL J</name>
    <dbReference type="NCBI Taxonomy" id="1348334"/>
    <lineage>
        <taxon>Bacteria</taxon>
        <taxon>Bacillati</taxon>
        <taxon>Cyanobacteriota</taxon>
        <taxon>Cyanophyceae</taxon>
        <taxon>Oscillatoriophycideae</taxon>
        <taxon>Oscillatoriales</taxon>
        <taxon>Microcoleaceae</taxon>
        <taxon>Lyngbya</taxon>
    </lineage>
</organism>
<dbReference type="PATRIC" id="fig|1348334.3.peg.3939"/>
<name>U7QHP5_9CYAN</name>